<keyword evidence="4" id="KW-0762">Sugar transport</keyword>
<dbReference type="PANTHER" id="PTHR30009:SF4">
    <property type="entry name" value="PTS SYSTEM N-ACETYLGLUCOSAMINE-SPECIFIC EIICBA COMPONENT"/>
    <property type="match status" value="1"/>
</dbReference>
<comment type="caution">
    <text evidence="11">The sequence shown here is derived from an EMBL/GenBank/DDBJ whole genome shotgun (WGS) entry which is preliminary data.</text>
</comment>
<name>A0A1R0KNF2_9PSEU</name>
<evidence type="ECO:0000256" key="5">
    <source>
        <dbReference type="ARBA" id="ARBA00022683"/>
    </source>
</evidence>
<gene>
    <name evidence="11" type="ORF">BS329_24935</name>
</gene>
<dbReference type="PANTHER" id="PTHR30009">
    <property type="entry name" value="CYTOCHROME C-TYPE SYNTHESIS PROTEIN AND PTS TRANSMEMBRANE COMPONENT"/>
    <property type="match status" value="1"/>
</dbReference>
<dbReference type="InterPro" id="IPR003352">
    <property type="entry name" value="PTS_EIIC"/>
</dbReference>
<evidence type="ECO:0000259" key="10">
    <source>
        <dbReference type="PROSITE" id="PS51103"/>
    </source>
</evidence>
<evidence type="ECO:0000256" key="1">
    <source>
        <dbReference type="ARBA" id="ARBA00004651"/>
    </source>
</evidence>
<evidence type="ECO:0000256" key="8">
    <source>
        <dbReference type="ARBA" id="ARBA00023136"/>
    </source>
</evidence>
<reference evidence="11 12" key="1">
    <citation type="submission" date="2016-01" db="EMBL/GenBank/DDBJ databases">
        <title>Amycolatopsis coloradensis genome sequencing and assembly.</title>
        <authorList>
            <person name="Mayilraj S."/>
        </authorList>
    </citation>
    <scope>NUCLEOTIDE SEQUENCE [LARGE SCALE GENOMIC DNA]</scope>
    <source>
        <strain evidence="11 12">DSM 44225</strain>
    </source>
</reference>
<sequence>MSSTTAEGAKSKGKGLAGLQRFGRSLMLPIAALPAAALLNRFGQPDLLGEDGLGWTKVAEVLGAAGNSLFNWLPLLFAVGIAVGFARKSDGATALAAVVGFFVFTSVLQVFAPFSELPGWDPEKPAGLMLNPMKWPYSVLAGVIVGLVTALLWQKFYRVKLPPYLAFFGGRRFVPIITALTLMILAVPFGLVFHWVNDGIQAVGDAVTSAPVVGGGIYGVLNRLLIPVGLHQLLNVPVWFIFDGGDIPNFFKVQDPNAGAFMTGFFPIFMFAIPAAALAIWQSAKPSQKKIVGGVMIAGALTSFLTGITEPIEFSFMFIAWPLYLIHAVLTGTSMALVNALDIHLGFGFSAGAIDFALNSSLPAASSNVWLLIPIGLAYGVIYYVIFRFVIKKWNLRTPGREDDAIEADLEATAAKPVK</sequence>
<keyword evidence="12" id="KW-1185">Reference proteome</keyword>
<dbReference type="Proteomes" id="UP000187486">
    <property type="component" value="Unassembled WGS sequence"/>
</dbReference>
<keyword evidence="8 9" id="KW-0472">Membrane</keyword>
<evidence type="ECO:0000256" key="3">
    <source>
        <dbReference type="ARBA" id="ARBA00022475"/>
    </source>
</evidence>
<dbReference type="GO" id="GO:0090563">
    <property type="term" value="F:protein-phosphocysteine-sugar phosphotransferase activity"/>
    <property type="evidence" value="ECO:0007669"/>
    <property type="project" value="TreeGrafter"/>
</dbReference>
<dbReference type="InterPro" id="IPR050429">
    <property type="entry name" value="PTS_Glucose_EIICBA"/>
</dbReference>
<dbReference type="GO" id="GO:0009401">
    <property type="term" value="P:phosphoenolpyruvate-dependent sugar phosphotransferase system"/>
    <property type="evidence" value="ECO:0007669"/>
    <property type="project" value="UniProtKB-KW"/>
</dbReference>
<dbReference type="GO" id="GO:0005886">
    <property type="term" value="C:plasma membrane"/>
    <property type="evidence" value="ECO:0007669"/>
    <property type="project" value="UniProtKB-SubCell"/>
</dbReference>
<dbReference type="Pfam" id="PF02378">
    <property type="entry name" value="PTS_EIIC"/>
    <property type="match status" value="1"/>
</dbReference>
<evidence type="ECO:0000313" key="12">
    <source>
        <dbReference type="Proteomes" id="UP000187486"/>
    </source>
</evidence>
<keyword evidence="3" id="KW-1003">Cell membrane</keyword>
<feature type="transmembrane region" description="Helical" evidence="9">
    <location>
        <begin position="371"/>
        <end position="391"/>
    </location>
</feature>
<dbReference type="GO" id="GO:0008982">
    <property type="term" value="F:protein-N(PI)-phosphohistidine-sugar phosphotransferase activity"/>
    <property type="evidence" value="ECO:0007669"/>
    <property type="project" value="InterPro"/>
</dbReference>
<evidence type="ECO:0000256" key="4">
    <source>
        <dbReference type="ARBA" id="ARBA00022597"/>
    </source>
</evidence>
<evidence type="ECO:0000313" key="11">
    <source>
        <dbReference type="EMBL" id="OLZ48356.1"/>
    </source>
</evidence>
<feature type="transmembrane region" description="Helical" evidence="9">
    <location>
        <begin position="291"/>
        <end position="308"/>
    </location>
</feature>
<dbReference type="GO" id="GO:0015764">
    <property type="term" value="P:N-acetylglucosamine transport"/>
    <property type="evidence" value="ECO:0007669"/>
    <property type="project" value="TreeGrafter"/>
</dbReference>
<accession>A0A1R0KNF2</accession>
<dbReference type="InterPro" id="IPR013013">
    <property type="entry name" value="PTS_EIIC_1"/>
</dbReference>
<feature type="transmembrane region" description="Helical" evidence="9">
    <location>
        <begin position="135"/>
        <end position="153"/>
    </location>
</feature>
<feature type="transmembrane region" description="Helical" evidence="9">
    <location>
        <begin position="21"/>
        <end position="39"/>
    </location>
</feature>
<feature type="transmembrane region" description="Helical" evidence="9">
    <location>
        <begin position="345"/>
        <end position="365"/>
    </location>
</feature>
<dbReference type="STRING" id="76021.BS329_24935"/>
<organism evidence="11 12">
    <name type="scientific">Amycolatopsis coloradensis</name>
    <dbReference type="NCBI Taxonomy" id="76021"/>
    <lineage>
        <taxon>Bacteria</taxon>
        <taxon>Bacillati</taxon>
        <taxon>Actinomycetota</taxon>
        <taxon>Actinomycetes</taxon>
        <taxon>Pseudonocardiales</taxon>
        <taxon>Pseudonocardiaceae</taxon>
        <taxon>Amycolatopsis</taxon>
    </lineage>
</organism>
<dbReference type="AlphaFoldDB" id="A0A1R0KNF2"/>
<keyword evidence="5" id="KW-0598">Phosphotransferase system</keyword>
<feature type="transmembrane region" description="Helical" evidence="9">
    <location>
        <begin position="314"/>
        <end position="338"/>
    </location>
</feature>
<dbReference type="OrthoDB" id="9797715at2"/>
<keyword evidence="6 9" id="KW-0812">Transmembrane</keyword>
<feature type="domain" description="PTS EIIC type-1" evidence="10">
    <location>
        <begin position="13"/>
        <end position="403"/>
    </location>
</feature>
<feature type="transmembrane region" description="Helical" evidence="9">
    <location>
        <begin position="69"/>
        <end position="86"/>
    </location>
</feature>
<protein>
    <submittedName>
        <fullName evidence="11">PTS N-acetylglucosamine transporter subunit IIBC</fullName>
    </submittedName>
</protein>
<dbReference type="RefSeq" id="WP_076163676.1">
    <property type="nucleotide sequence ID" value="NZ_JBEZVB010000011.1"/>
</dbReference>
<dbReference type="PROSITE" id="PS51103">
    <property type="entry name" value="PTS_EIIC_TYPE_1"/>
    <property type="match status" value="1"/>
</dbReference>
<keyword evidence="2" id="KW-0813">Transport</keyword>
<keyword evidence="7 9" id="KW-1133">Transmembrane helix</keyword>
<evidence type="ECO:0000256" key="6">
    <source>
        <dbReference type="ARBA" id="ARBA00022692"/>
    </source>
</evidence>
<proteinExistence type="predicted"/>
<evidence type="ECO:0000256" key="2">
    <source>
        <dbReference type="ARBA" id="ARBA00022448"/>
    </source>
</evidence>
<comment type="subcellular location">
    <subcellularLocation>
        <location evidence="1">Cell membrane</location>
        <topology evidence="1">Multi-pass membrane protein</topology>
    </subcellularLocation>
</comment>
<evidence type="ECO:0000256" key="9">
    <source>
        <dbReference type="SAM" id="Phobius"/>
    </source>
</evidence>
<dbReference type="EMBL" id="MQUQ01000014">
    <property type="protein sequence ID" value="OLZ48356.1"/>
    <property type="molecule type" value="Genomic_DNA"/>
</dbReference>
<feature type="transmembrane region" description="Helical" evidence="9">
    <location>
        <begin position="93"/>
        <end position="115"/>
    </location>
</feature>
<feature type="transmembrane region" description="Helical" evidence="9">
    <location>
        <begin position="173"/>
        <end position="196"/>
    </location>
</feature>
<evidence type="ECO:0000256" key="7">
    <source>
        <dbReference type="ARBA" id="ARBA00022989"/>
    </source>
</evidence>
<feature type="transmembrane region" description="Helical" evidence="9">
    <location>
        <begin position="258"/>
        <end position="279"/>
    </location>
</feature>